<dbReference type="PANTHER" id="PTHR38580:SF1">
    <property type="entry name" value="COILED-COIL DOMAIN-CONTAINING PROTEIN 192"/>
    <property type="match status" value="1"/>
</dbReference>
<dbReference type="GeneID" id="110223839"/>
<dbReference type="KEGG" id="pcw:110223839"/>
<proteinExistence type="predicted"/>
<accession>A0A6P5MAH8</accession>
<dbReference type="InterPro" id="IPR038817">
    <property type="entry name" value="CCDC192"/>
</dbReference>
<feature type="coiled-coil region" evidence="1">
    <location>
        <begin position="252"/>
        <end position="286"/>
    </location>
</feature>
<evidence type="ECO:0000256" key="1">
    <source>
        <dbReference type="SAM" id="Coils"/>
    </source>
</evidence>
<dbReference type="RefSeq" id="XP_020865186.1">
    <property type="nucleotide sequence ID" value="XM_021009527.1"/>
</dbReference>
<dbReference type="PANTHER" id="PTHR38580">
    <property type="entry name" value="COILED-COIL DOMAIN-CONTAINING PROTEIN 192"/>
    <property type="match status" value="1"/>
</dbReference>
<reference evidence="3" key="1">
    <citation type="submission" date="2025-08" db="UniProtKB">
        <authorList>
            <consortium name="RefSeq"/>
        </authorList>
    </citation>
    <scope>IDENTIFICATION</scope>
    <source>
        <tissue evidence="3">Spleen</tissue>
    </source>
</reference>
<protein>
    <submittedName>
        <fullName evidence="3">Coiled-coil domain-containing protein 192</fullName>
    </submittedName>
</protein>
<sequence>MKMMPFISSEEVGEEGASAQWWLFFKLLLRQKSQSLLEKGCLRSIPPMRCINIFSLTSGGSSVMDTPQRNRITIEALESGQMTYALTHMEDLEMCLKEAEEKAKTLTERLAVSEGTKSKLLEQVSWLEEQLEAADNREARGEPYEEIMHAKNQCIEKLQAEVKASQEQLAAHKLKHKRKMKKLQTDLATVKQEAAITVLELNEKIKSFYEGKPTPRDGWQAWKTREAEENSLEECCRGLPLVEEGDRRFSLIMELSTQVSLQTEKINQLEEVLEEKEKKIQQLEAE</sequence>
<keyword evidence="1" id="KW-0175">Coiled coil</keyword>
<gene>
    <name evidence="3" type="primary">CCDC192</name>
</gene>
<dbReference type="CTD" id="728586"/>
<name>A0A6P5MAH8_PHACI</name>
<dbReference type="AlphaFoldDB" id="A0A6P5MAH8"/>
<dbReference type="FunCoup" id="A0A6P5MAH8">
    <property type="interactions" value="1"/>
</dbReference>
<evidence type="ECO:0000313" key="2">
    <source>
        <dbReference type="Proteomes" id="UP000515140"/>
    </source>
</evidence>
<organism evidence="2 3">
    <name type="scientific">Phascolarctos cinereus</name>
    <name type="common">Koala</name>
    <dbReference type="NCBI Taxonomy" id="38626"/>
    <lineage>
        <taxon>Eukaryota</taxon>
        <taxon>Metazoa</taxon>
        <taxon>Chordata</taxon>
        <taxon>Craniata</taxon>
        <taxon>Vertebrata</taxon>
        <taxon>Euteleostomi</taxon>
        <taxon>Mammalia</taxon>
        <taxon>Metatheria</taxon>
        <taxon>Diprotodontia</taxon>
        <taxon>Phascolarctidae</taxon>
        <taxon>Phascolarctos</taxon>
    </lineage>
</organism>
<dbReference type="Proteomes" id="UP000515140">
    <property type="component" value="Unplaced"/>
</dbReference>
<evidence type="ECO:0000313" key="3">
    <source>
        <dbReference type="RefSeq" id="XP_020865186.1"/>
    </source>
</evidence>
<feature type="coiled-coil region" evidence="1">
    <location>
        <begin position="89"/>
        <end position="193"/>
    </location>
</feature>
<dbReference type="InParanoid" id="A0A6P5MAH8"/>
<keyword evidence="2" id="KW-1185">Reference proteome</keyword>